<sequence length="305" mass="32767">MCPANVIKALSGAMVLALAMPAAAQEAPPPAQPAEVPPAAVTRPPSQDWRLVAPENLLIIDTTKGRILVELAPEVAPAHVERIRLLAGLGFYDGLAWHRVIDWFMAQTGDPLGTGDGQSAYPDLPGEFTFRRGPDMDFTPVSAPMGALLGFVGSLPVQTQPAELMPRTSDGMVHGWAMYCPGVAGMARDEDPDTANSQFFLMRQAYPSLDKRYTVWGRVIVGLDVVRALKVGEEPSGMVPAEPDRMLRVRVASDLPVESRPTARVLDAGSPIFATTIESVRLQRGADFSICDLELPVQVSDPAFG</sequence>
<dbReference type="InterPro" id="IPR029000">
    <property type="entry name" value="Cyclophilin-like_dom_sf"/>
</dbReference>
<dbReference type="InterPro" id="IPR044666">
    <property type="entry name" value="Cyclophilin_A-like"/>
</dbReference>
<accession>A0A7W9A5I3</accession>
<keyword evidence="2" id="KW-0697">Rotamase</keyword>
<dbReference type="AlphaFoldDB" id="A0A7W9A5I3"/>
<evidence type="ECO:0000313" key="7">
    <source>
        <dbReference type="Proteomes" id="UP000548978"/>
    </source>
</evidence>
<protein>
    <recommendedName>
        <fullName evidence="1">peptidylprolyl isomerase</fullName>
        <ecNumber evidence="1">5.2.1.8</ecNumber>
    </recommendedName>
</protein>
<feature type="signal peptide" evidence="4">
    <location>
        <begin position="1"/>
        <end position="24"/>
    </location>
</feature>
<keyword evidence="4" id="KW-0732">Signal</keyword>
<keyword evidence="3 6" id="KW-0413">Isomerase</keyword>
<name>A0A7W9A5I3_9CAUL</name>
<dbReference type="CDD" id="cd00317">
    <property type="entry name" value="cyclophilin"/>
    <property type="match status" value="1"/>
</dbReference>
<reference evidence="6 7" key="1">
    <citation type="submission" date="2020-08" db="EMBL/GenBank/DDBJ databases">
        <title>Genomic Encyclopedia of Type Strains, Phase IV (KMG-IV): sequencing the most valuable type-strain genomes for metagenomic binning, comparative biology and taxonomic classification.</title>
        <authorList>
            <person name="Goeker M."/>
        </authorList>
    </citation>
    <scope>NUCLEOTIDE SEQUENCE [LARGE SCALE GENOMIC DNA]</scope>
    <source>
        <strain evidence="6 7">DSM 24448</strain>
    </source>
</reference>
<dbReference type="PANTHER" id="PTHR45625">
    <property type="entry name" value="PEPTIDYL-PROLYL CIS-TRANS ISOMERASE-RELATED"/>
    <property type="match status" value="1"/>
</dbReference>
<dbReference type="InterPro" id="IPR002130">
    <property type="entry name" value="Cyclophilin-type_PPIase_dom"/>
</dbReference>
<dbReference type="Gene3D" id="2.40.100.10">
    <property type="entry name" value="Cyclophilin-like"/>
    <property type="match status" value="1"/>
</dbReference>
<evidence type="ECO:0000256" key="1">
    <source>
        <dbReference type="ARBA" id="ARBA00013194"/>
    </source>
</evidence>
<dbReference type="EMBL" id="JACIJB010000013">
    <property type="protein sequence ID" value="MBB5661652.1"/>
    <property type="molecule type" value="Genomic_DNA"/>
</dbReference>
<dbReference type="PROSITE" id="PS50072">
    <property type="entry name" value="CSA_PPIASE_2"/>
    <property type="match status" value="1"/>
</dbReference>
<gene>
    <name evidence="6" type="ORF">FHS65_002417</name>
</gene>
<dbReference type="Pfam" id="PF00160">
    <property type="entry name" value="Pro_isomerase"/>
    <property type="match status" value="1"/>
</dbReference>
<feature type="chain" id="PRO_5031484734" description="peptidylprolyl isomerase" evidence="4">
    <location>
        <begin position="25"/>
        <end position="305"/>
    </location>
</feature>
<keyword evidence="7" id="KW-1185">Reference proteome</keyword>
<evidence type="ECO:0000256" key="4">
    <source>
        <dbReference type="SAM" id="SignalP"/>
    </source>
</evidence>
<comment type="caution">
    <text evidence="6">The sequence shown here is derived from an EMBL/GenBank/DDBJ whole genome shotgun (WGS) entry which is preliminary data.</text>
</comment>
<feature type="domain" description="PPIase cyclophilin-type" evidence="5">
    <location>
        <begin position="65"/>
        <end position="251"/>
    </location>
</feature>
<dbReference type="RefSeq" id="WP_241153092.1">
    <property type="nucleotide sequence ID" value="NZ_JACIJB010000013.1"/>
</dbReference>
<dbReference type="GO" id="GO:0003755">
    <property type="term" value="F:peptidyl-prolyl cis-trans isomerase activity"/>
    <property type="evidence" value="ECO:0007669"/>
    <property type="project" value="UniProtKB-KW"/>
</dbReference>
<evidence type="ECO:0000256" key="2">
    <source>
        <dbReference type="ARBA" id="ARBA00023110"/>
    </source>
</evidence>
<evidence type="ECO:0000313" key="6">
    <source>
        <dbReference type="EMBL" id="MBB5661652.1"/>
    </source>
</evidence>
<organism evidence="6 7">
    <name type="scientific">Brevundimonas halotolerans</name>
    <dbReference type="NCBI Taxonomy" id="69670"/>
    <lineage>
        <taxon>Bacteria</taxon>
        <taxon>Pseudomonadati</taxon>
        <taxon>Pseudomonadota</taxon>
        <taxon>Alphaproteobacteria</taxon>
        <taxon>Caulobacterales</taxon>
        <taxon>Caulobacteraceae</taxon>
        <taxon>Brevundimonas</taxon>
    </lineage>
</organism>
<evidence type="ECO:0000259" key="5">
    <source>
        <dbReference type="PROSITE" id="PS50072"/>
    </source>
</evidence>
<evidence type="ECO:0000256" key="3">
    <source>
        <dbReference type="ARBA" id="ARBA00023235"/>
    </source>
</evidence>
<dbReference type="Proteomes" id="UP000548978">
    <property type="component" value="Unassembled WGS sequence"/>
</dbReference>
<dbReference type="EC" id="5.2.1.8" evidence="1"/>
<dbReference type="PANTHER" id="PTHR45625:SF4">
    <property type="entry name" value="PEPTIDYLPROLYL ISOMERASE DOMAIN AND WD REPEAT-CONTAINING PROTEIN 1"/>
    <property type="match status" value="1"/>
</dbReference>
<proteinExistence type="predicted"/>
<dbReference type="SUPFAM" id="SSF50891">
    <property type="entry name" value="Cyclophilin-like"/>
    <property type="match status" value="1"/>
</dbReference>